<dbReference type="FunCoup" id="A0A395JQK9">
    <property type="interactions" value="208"/>
</dbReference>
<dbReference type="RefSeq" id="WP_113954507.1">
    <property type="nucleotide sequence ID" value="NZ_QNRT01000002.1"/>
</dbReference>
<comment type="similarity">
    <text evidence="1">To bacterial alkanal monooxygenase alpha and beta chains.</text>
</comment>
<comment type="caution">
    <text evidence="3">The sequence shown here is derived from an EMBL/GenBank/DDBJ whole genome shotgun (WGS) entry which is preliminary data.</text>
</comment>
<dbReference type="GO" id="GO:0016705">
    <property type="term" value="F:oxidoreductase activity, acting on paired donors, with incorporation or reduction of molecular oxygen"/>
    <property type="evidence" value="ECO:0007669"/>
    <property type="project" value="InterPro"/>
</dbReference>
<dbReference type="NCBIfam" id="TIGR03558">
    <property type="entry name" value="oxido_grp_1"/>
    <property type="match status" value="1"/>
</dbReference>
<dbReference type="InterPro" id="IPR011251">
    <property type="entry name" value="Luciferase-like_dom"/>
</dbReference>
<dbReference type="EMBL" id="QNRT01000002">
    <property type="protein sequence ID" value="RBP51764.1"/>
    <property type="molecule type" value="Genomic_DNA"/>
</dbReference>
<dbReference type="InterPro" id="IPR019949">
    <property type="entry name" value="CmoO-like"/>
</dbReference>
<dbReference type="SUPFAM" id="SSF51679">
    <property type="entry name" value="Bacterial luciferase-like"/>
    <property type="match status" value="1"/>
</dbReference>
<dbReference type="InterPro" id="IPR050766">
    <property type="entry name" value="Bact_Lucif_Oxidored"/>
</dbReference>
<dbReference type="AlphaFoldDB" id="A0A395JQK9"/>
<evidence type="ECO:0000256" key="1">
    <source>
        <dbReference type="ARBA" id="ARBA00007789"/>
    </source>
</evidence>
<evidence type="ECO:0000313" key="4">
    <source>
        <dbReference type="Proteomes" id="UP000253083"/>
    </source>
</evidence>
<dbReference type="PANTHER" id="PTHR30137">
    <property type="entry name" value="LUCIFERASE-LIKE MONOOXYGENASE"/>
    <property type="match status" value="1"/>
</dbReference>
<accession>A0A395JQK9</accession>
<reference evidence="3 4" key="1">
    <citation type="submission" date="2018-06" db="EMBL/GenBank/DDBJ databases">
        <title>Genomic Encyclopedia of Type Strains, Phase IV (KMG-IV): sequencing the most valuable type-strain genomes for metagenomic binning, comparative biology and taxonomic classification.</title>
        <authorList>
            <person name="Goeker M."/>
        </authorList>
    </citation>
    <scope>NUCLEOTIDE SEQUENCE [LARGE SCALE GENOMIC DNA]</scope>
    <source>
        <strain evidence="3 4">DSM 24032</strain>
    </source>
</reference>
<gene>
    <name evidence="3" type="ORF">DFR28_1021197</name>
</gene>
<dbReference type="GO" id="GO:0005829">
    <property type="term" value="C:cytosol"/>
    <property type="evidence" value="ECO:0007669"/>
    <property type="project" value="TreeGrafter"/>
</dbReference>
<evidence type="ECO:0000259" key="2">
    <source>
        <dbReference type="Pfam" id="PF00296"/>
    </source>
</evidence>
<sequence>MTFTLSVLDQSFTRSPDQAPQALQETIAMAQWCEQLGYERFWVSEHHAFATLAGSAPEVLIAALGAATKRIRLGSGGIMLPHYSAYKIAEVFSLLANLYPDRIDLGVGRAPGADMSTAVALATDGRPKFERFPALLEELTNYLREPVSKPLVSPKPPENLPIWLLGSSADSAQLAAQQGLPYNLALFINPQAQSELIRLYKQYFTSTRKGQRPYGTITISAFCCDTEAEAKRQQHTFDVNFFRFVSGERNASNGGALLTPEQAADYPMTPQFAGFIAQRNQNRAVGSPSQVADAIQAIAKRYAADEVMIVSNIYGFEERKRCFELIKKSI</sequence>
<feature type="domain" description="Luciferase-like" evidence="2">
    <location>
        <begin position="7"/>
        <end position="301"/>
    </location>
</feature>
<organism evidence="3 4">
    <name type="scientific">Arenicella xantha</name>
    <dbReference type="NCBI Taxonomy" id="644221"/>
    <lineage>
        <taxon>Bacteria</taxon>
        <taxon>Pseudomonadati</taxon>
        <taxon>Pseudomonadota</taxon>
        <taxon>Gammaproteobacteria</taxon>
        <taxon>Arenicellales</taxon>
        <taxon>Arenicellaceae</taxon>
        <taxon>Arenicella</taxon>
    </lineage>
</organism>
<keyword evidence="4" id="KW-1185">Reference proteome</keyword>
<dbReference type="InParanoid" id="A0A395JQK9"/>
<dbReference type="OrthoDB" id="9780518at2"/>
<name>A0A395JQK9_9GAMM</name>
<protein>
    <submittedName>
        <fullName evidence="3">Luciferase family oxidoreductase group 1</fullName>
    </submittedName>
</protein>
<evidence type="ECO:0000313" key="3">
    <source>
        <dbReference type="EMBL" id="RBP51764.1"/>
    </source>
</evidence>
<dbReference type="Gene3D" id="3.20.20.30">
    <property type="entry name" value="Luciferase-like domain"/>
    <property type="match status" value="1"/>
</dbReference>
<dbReference type="Proteomes" id="UP000253083">
    <property type="component" value="Unassembled WGS sequence"/>
</dbReference>
<dbReference type="InterPro" id="IPR036661">
    <property type="entry name" value="Luciferase-like_sf"/>
</dbReference>
<dbReference type="Pfam" id="PF00296">
    <property type="entry name" value="Bac_luciferase"/>
    <property type="match status" value="1"/>
</dbReference>
<proteinExistence type="predicted"/>
<dbReference type="PANTHER" id="PTHR30137:SF20">
    <property type="entry name" value="N-ACETYL-S-ALKYLCYSTEINE MONOOXYGENASE"/>
    <property type="match status" value="1"/>
</dbReference>